<name>A0A6G1E374_9ORYZ</name>
<dbReference type="EMBL" id="SPHZ02000005">
    <property type="protein sequence ID" value="KAF0919240.1"/>
    <property type="molecule type" value="Genomic_DNA"/>
</dbReference>
<accession>A0A6G1E374</accession>
<keyword evidence="3" id="KW-1185">Reference proteome</keyword>
<dbReference type="Proteomes" id="UP000479710">
    <property type="component" value="Unassembled WGS sequence"/>
</dbReference>
<feature type="region of interest" description="Disordered" evidence="1">
    <location>
        <begin position="1"/>
        <end position="35"/>
    </location>
</feature>
<evidence type="ECO:0000256" key="1">
    <source>
        <dbReference type="SAM" id="MobiDB-lite"/>
    </source>
</evidence>
<evidence type="ECO:0000313" key="3">
    <source>
        <dbReference type="Proteomes" id="UP000479710"/>
    </source>
</evidence>
<protein>
    <submittedName>
        <fullName evidence="2">Uncharacterized protein</fullName>
    </submittedName>
</protein>
<evidence type="ECO:0000313" key="2">
    <source>
        <dbReference type="EMBL" id="KAF0919240.1"/>
    </source>
</evidence>
<proteinExistence type="predicted"/>
<dbReference type="AlphaFoldDB" id="A0A6G1E374"/>
<feature type="non-terminal residue" evidence="2">
    <location>
        <position position="64"/>
    </location>
</feature>
<comment type="caution">
    <text evidence="2">The sequence shown here is derived from an EMBL/GenBank/DDBJ whole genome shotgun (WGS) entry which is preliminary data.</text>
</comment>
<sequence>MEANTEYVRPGLDLAAPPLRHTTAASSPSQGAPPRLDFISEQNWSKQCNNVSTGTSAVAAVDFI</sequence>
<organism evidence="2 3">
    <name type="scientific">Oryza meyeriana var. granulata</name>
    <dbReference type="NCBI Taxonomy" id="110450"/>
    <lineage>
        <taxon>Eukaryota</taxon>
        <taxon>Viridiplantae</taxon>
        <taxon>Streptophyta</taxon>
        <taxon>Embryophyta</taxon>
        <taxon>Tracheophyta</taxon>
        <taxon>Spermatophyta</taxon>
        <taxon>Magnoliopsida</taxon>
        <taxon>Liliopsida</taxon>
        <taxon>Poales</taxon>
        <taxon>Poaceae</taxon>
        <taxon>BOP clade</taxon>
        <taxon>Oryzoideae</taxon>
        <taxon>Oryzeae</taxon>
        <taxon>Oryzinae</taxon>
        <taxon>Oryza</taxon>
        <taxon>Oryza meyeriana</taxon>
    </lineage>
</organism>
<reference evidence="2 3" key="1">
    <citation type="submission" date="2019-11" db="EMBL/GenBank/DDBJ databases">
        <title>Whole genome sequence of Oryza granulata.</title>
        <authorList>
            <person name="Li W."/>
        </authorList>
    </citation>
    <scope>NUCLEOTIDE SEQUENCE [LARGE SCALE GENOMIC DNA]</scope>
    <source>
        <strain evidence="3">cv. Menghai</strain>
        <tissue evidence="2">Leaf</tissue>
    </source>
</reference>
<gene>
    <name evidence="2" type="ORF">E2562_029011</name>
</gene>